<organism evidence="1">
    <name type="scientific">Siphoviridae sp. ctsYb1</name>
    <dbReference type="NCBI Taxonomy" id="2825696"/>
    <lineage>
        <taxon>Viruses</taxon>
        <taxon>Duplodnaviria</taxon>
        <taxon>Heunggongvirae</taxon>
        <taxon>Uroviricota</taxon>
        <taxon>Caudoviricetes</taxon>
    </lineage>
</organism>
<proteinExistence type="predicted"/>
<dbReference type="EMBL" id="BK016273">
    <property type="protein sequence ID" value="DAG06523.1"/>
    <property type="molecule type" value="Genomic_DNA"/>
</dbReference>
<name>A0A8S5VIU3_9CAUD</name>
<accession>A0A8S5VIU3</accession>
<evidence type="ECO:0000313" key="1">
    <source>
        <dbReference type="EMBL" id="DAG06523.1"/>
    </source>
</evidence>
<protein>
    <submittedName>
        <fullName evidence="1">Uncharacterized protein</fullName>
    </submittedName>
</protein>
<sequence>MLTIEIEGKINKMQGDKFKKAYERASKAKKELELALIEFEELGIKVDVVYLSDKER</sequence>
<reference evidence="1" key="1">
    <citation type="journal article" date="2021" name="Proc. Natl. Acad. Sci. U.S.A.">
        <title>A Catalog of Tens of Thousands of Viruses from Human Metagenomes Reveals Hidden Associations with Chronic Diseases.</title>
        <authorList>
            <person name="Tisza M.J."/>
            <person name="Buck C.B."/>
        </authorList>
    </citation>
    <scope>NUCLEOTIDE SEQUENCE</scope>
    <source>
        <strain evidence="1">CtsYb1</strain>
    </source>
</reference>